<dbReference type="InterPro" id="IPR010315">
    <property type="entry name" value="DUF915_hydro-like"/>
</dbReference>
<dbReference type="STRING" id="1423820.FC64_GL001390"/>
<accession>A0A0R1ZL66</accession>
<evidence type="ECO:0000313" key="3">
    <source>
        <dbReference type="Proteomes" id="UP000051291"/>
    </source>
</evidence>
<dbReference type="AlphaFoldDB" id="A0A0R1ZL66"/>
<dbReference type="Proteomes" id="UP000051291">
    <property type="component" value="Unassembled WGS sequence"/>
</dbReference>
<dbReference type="EMBL" id="AYYZ01000030">
    <property type="protein sequence ID" value="KRM51580.1"/>
    <property type="molecule type" value="Genomic_DNA"/>
</dbReference>
<dbReference type="RefSeq" id="WP_057907210.1">
    <property type="nucleotide sequence ID" value="NZ_AYYZ01000030.1"/>
</dbReference>
<keyword evidence="1" id="KW-0812">Transmembrane</keyword>
<evidence type="ECO:0000313" key="2">
    <source>
        <dbReference type="EMBL" id="KRM51580.1"/>
    </source>
</evidence>
<protein>
    <recommendedName>
        <fullName evidence="4">Alpha/beta hydrolase</fullName>
    </recommendedName>
</protein>
<dbReference type="SUPFAM" id="SSF53474">
    <property type="entry name" value="alpha/beta-Hydrolases"/>
    <property type="match status" value="1"/>
</dbReference>
<dbReference type="Gene3D" id="3.40.50.1820">
    <property type="entry name" value="alpha/beta hydrolase"/>
    <property type="match status" value="1"/>
</dbReference>
<name>A0A0R1ZL66_9LACO</name>
<comment type="caution">
    <text evidence="2">The sequence shown here is derived from an EMBL/GenBank/DDBJ whole genome shotgun (WGS) entry which is preliminary data.</text>
</comment>
<keyword evidence="1" id="KW-0472">Membrane</keyword>
<feature type="transmembrane region" description="Helical" evidence="1">
    <location>
        <begin position="12"/>
        <end position="30"/>
    </location>
</feature>
<keyword evidence="1" id="KW-1133">Transmembrane helix</keyword>
<keyword evidence="3" id="KW-1185">Reference proteome</keyword>
<dbReference type="PATRIC" id="fig|1423820.4.peg.1416"/>
<evidence type="ECO:0008006" key="4">
    <source>
        <dbReference type="Google" id="ProtNLM"/>
    </source>
</evidence>
<proteinExistence type="predicted"/>
<reference evidence="2 3" key="1">
    <citation type="journal article" date="2015" name="Genome Announc.">
        <title>Expanding the biotechnology potential of lactobacilli through comparative genomics of 213 strains and associated genera.</title>
        <authorList>
            <person name="Sun Z."/>
            <person name="Harris H.M."/>
            <person name="McCann A."/>
            <person name="Guo C."/>
            <person name="Argimon S."/>
            <person name="Zhang W."/>
            <person name="Yang X."/>
            <person name="Jeffery I.B."/>
            <person name="Cooney J.C."/>
            <person name="Kagawa T.F."/>
            <person name="Liu W."/>
            <person name="Song Y."/>
            <person name="Salvetti E."/>
            <person name="Wrobel A."/>
            <person name="Rasinkangas P."/>
            <person name="Parkhill J."/>
            <person name="Rea M.C."/>
            <person name="O'Sullivan O."/>
            <person name="Ritari J."/>
            <person name="Douillard F.P."/>
            <person name="Paul Ross R."/>
            <person name="Yang R."/>
            <person name="Briner A.E."/>
            <person name="Felis G.E."/>
            <person name="de Vos W.M."/>
            <person name="Barrangou R."/>
            <person name="Klaenhammer T.R."/>
            <person name="Caufield P.W."/>
            <person name="Cui Y."/>
            <person name="Zhang H."/>
            <person name="O'Toole P.W."/>
        </authorList>
    </citation>
    <scope>NUCLEOTIDE SEQUENCE [LARGE SCALE GENOMIC DNA]</scope>
    <source>
        <strain evidence="2 3">DSM 20653</strain>
    </source>
</reference>
<organism evidence="2 3">
    <name type="scientific">Ligilactobacillus araffinosus DSM 20653</name>
    <dbReference type="NCBI Taxonomy" id="1423820"/>
    <lineage>
        <taxon>Bacteria</taxon>
        <taxon>Bacillati</taxon>
        <taxon>Bacillota</taxon>
        <taxon>Bacilli</taxon>
        <taxon>Lactobacillales</taxon>
        <taxon>Lactobacillaceae</taxon>
        <taxon>Ligilactobacillus</taxon>
    </lineage>
</organism>
<evidence type="ECO:0000256" key="1">
    <source>
        <dbReference type="SAM" id="Phobius"/>
    </source>
</evidence>
<dbReference type="Pfam" id="PF06028">
    <property type="entry name" value="DUF915"/>
    <property type="match status" value="1"/>
</dbReference>
<gene>
    <name evidence="2" type="ORF">FC64_GL001390</name>
</gene>
<sequence length="282" mass="32169">MKKIGKRIGQILIGIIVIALVVQMILLVPSPQKTLRQGQLRNDIHYQNVPTLLINGFGGSNYTYNKMINYYQKENIAQKTMTIHVTPTGSVHVSGSVKGKKNTLIQLLFDWNLTQTYNSQTNWTIKVIKILHNKYGVNELNVVGHSWGGTEFLHALGQSKWIQQNVKFNKVILMGTPVNEGVTNKVTYPQALREHLTDAEYRKLKREYQDLTPCSSIKLYNVMADYRDNTDTSVPNVQSEFLATILNPKWSSCKTVMFYGIKHSALHQDPKVLMKVARMLYD</sequence>
<dbReference type="InterPro" id="IPR029058">
    <property type="entry name" value="AB_hydrolase_fold"/>
</dbReference>